<protein>
    <submittedName>
        <fullName evidence="1">Uncharacterized protein</fullName>
    </submittedName>
</protein>
<reference evidence="1 2" key="1">
    <citation type="submission" date="2023-10" db="EMBL/GenBank/DDBJ databases">
        <title>Chromosome-scale genome assembly provides insights into flower coloration mechanisms of Canna indica.</title>
        <authorList>
            <person name="Li C."/>
        </authorList>
    </citation>
    <scope>NUCLEOTIDE SEQUENCE [LARGE SCALE GENOMIC DNA]</scope>
    <source>
        <tissue evidence="1">Flower</tissue>
    </source>
</reference>
<evidence type="ECO:0000313" key="1">
    <source>
        <dbReference type="EMBL" id="WOL07819.1"/>
    </source>
</evidence>
<accession>A0AAQ3KGA1</accession>
<keyword evidence="2" id="KW-1185">Reference proteome</keyword>
<dbReference type="EMBL" id="CP136894">
    <property type="protein sequence ID" value="WOL07819.1"/>
    <property type="molecule type" value="Genomic_DNA"/>
</dbReference>
<gene>
    <name evidence="1" type="ORF">Cni_G16568</name>
</gene>
<evidence type="ECO:0000313" key="2">
    <source>
        <dbReference type="Proteomes" id="UP001327560"/>
    </source>
</evidence>
<sequence>MSSLIEIWTAELEKLRERHHEIFASFDEEKKGAEERPSVFSSFPALRQAMNSKLLQKSDEDGIIGSETTLSILMDCFVFR</sequence>
<dbReference type="AlphaFoldDB" id="A0AAQ3KGA1"/>
<dbReference type="Proteomes" id="UP001327560">
    <property type="component" value="Chromosome 5"/>
</dbReference>
<proteinExistence type="predicted"/>
<organism evidence="1 2">
    <name type="scientific">Canna indica</name>
    <name type="common">Indian-shot</name>
    <dbReference type="NCBI Taxonomy" id="4628"/>
    <lineage>
        <taxon>Eukaryota</taxon>
        <taxon>Viridiplantae</taxon>
        <taxon>Streptophyta</taxon>
        <taxon>Embryophyta</taxon>
        <taxon>Tracheophyta</taxon>
        <taxon>Spermatophyta</taxon>
        <taxon>Magnoliopsida</taxon>
        <taxon>Liliopsida</taxon>
        <taxon>Zingiberales</taxon>
        <taxon>Cannaceae</taxon>
        <taxon>Canna</taxon>
    </lineage>
</organism>
<name>A0AAQ3KGA1_9LILI</name>